<dbReference type="AlphaFoldDB" id="A0A380QTN4"/>
<accession>A0A380QTN4</accession>
<keyword evidence="2" id="KW-1185">Reference proteome</keyword>
<proteinExistence type="predicted"/>
<protein>
    <submittedName>
        <fullName evidence="1">Phage tail tube protein</fullName>
    </submittedName>
</protein>
<organism evidence="1 2">
    <name type="scientific">Yersinia ruckeri</name>
    <dbReference type="NCBI Taxonomy" id="29486"/>
    <lineage>
        <taxon>Bacteria</taxon>
        <taxon>Pseudomonadati</taxon>
        <taxon>Pseudomonadota</taxon>
        <taxon>Gammaproteobacteria</taxon>
        <taxon>Enterobacterales</taxon>
        <taxon>Yersiniaceae</taxon>
        <taxon>Yersinia</taxon>
    </lineage>
</organism>
<name>A0A380QTN4_YERRU</name>
<gene>
    <name evidence="1" type="ORF">NCTC10476_03303</name>
</gene>
<dbReference type="Proteomes" id="UP000255169">
    <property type="component" value="Unassembled WGS sequence"/>
</dbReference>
<reference evidence="1 2" key="1">
    <citation type="submission" date="2018-06" db="EMBL/GenBank/DDBJ databases">
        <authorList>
            <consortium name="Pathogen Informatics"/>
            <person name="Doyle S."/>
        </authorList>
    </citation>
    <scope>NUCLEOTIDE SEQUENCE [LARGE SCALE GENOMIC DNA]</scope>
    <source>
        <strain evidence="1 2">NCTC10476</strain>
    </source>
</reference>
<dbReference type="Pfam" id="PF10618">
    <property type="entry name" value="Tail_tube"/>
    <property type="match status" value="1"/>
</dbReference>
<evidence type="ECO:0000313" key="2">
    <source>
        <dbReference type="Proteomes" id="UP000255169"/>
    </source>
</evidence>
<dbReference type="EMBL" id="UHJG01000001">
    <property type="protein sequence ID" value="SUQ01918.1"/>
    <property type="molecule type" value="Genomic_DNA"/>
</dbReference>
<evidence type="ECO:0000313" key="1">
    <source>
        <dbReference type="EMBL" id="SUQ01918.1"/>
    </source>
</evidence>
<sequence>MGDTRNRLAGTAFVTVDGLTIMVAGQFKYSPSRVKRETLTGMDGVHGYKETFSAPLFPARSAIVAEPQSVILTNRPTSASSVKLANGKTIIGSGMWSVNTQEVDSTETTAIFAGKAARSRRINMSELERTKTITLG</sequence>
<dbReference type="InterPro" id="IPR019596">
    <property type="entry name" value="Phage_Mu_GpM_tail_tub"/>
</dbReference>